<organism evidence="1 2">
    <name type="scientific">Coccidioides immitis H538.4</name>
    <dbReference type="NCBI Taxonomy" id="396776"/>
    <lineage>
        <taxon>Eukaryota</taxon>
        <taxon>Fungi</taxon>
        <taxon>Dikarya</taxon>
        <taxon>Ascomycota</taxon>
        <taxon>Pezizomycotina</taxon>
        <taxon>Eurotiomycetes</taxon>
        <taxon>Eurotiomycetidae</taxon>
        <taxon>Onygenales</taxon>
        <taxon>Onygenaceae</taxon>
        <taxon>Coccidioides</taxon>
    </lineage>
</organism>
<reference evidence="2" key="1">
    <citation type="journal article" date="2010" name="Genome Res.">
        <title>Population genomic sequencing of Coccidioides fungi reveals recent hybridization and transposon control.</title>
        <authorList>
            <person name="Neafsey D.E."/>
            <person name="Barker B.M."/>
            <person name="Sharpton T.J."/>
            <person name="Stajich J.E."/>
            <person name="Park D.J."/>
            <person name="Whiston E."/>
            <person name="Hung C.-Y."/>
            <person name="McMahan C."/>
            <person name="White J."/>
            <person name="Sykes S."/>
            <person name="Heiman D."/>
            <person name="Young S."/>
            <person name="Zeng Q."/>
            <person name="Abouelleil A."/>
            <person name="Aftuck L."/>
            <person name="Bessette D."/>
            <person name="Brown A."/>
            <person name="FitzGerald M."/>
            <person name="Lui A."/>
            <person name="Macdonald J.P."/>
            <person name="Priest M."/>
            <person name="Orbach M.J."/>
            <person name="Galgiani J.N."/>
            <person name="Kirkland T.N."/>
            <person name="Cole G.T."/>
            <person name="Birren B.W."/>
            <person name="Henn M.R."/>
            <person name="Taylor J.W."/>
            <person name="Rounsley S.D."/>
        </authorList>
    </citation>
    <scope>NUCLEOTIDE SEQUENCE [LARGE SCALE GENOMIC DNA]</scope>
    <source>
        <strain evidence="2">H538.4</strain>
    </source>
</reference>
<accession>A0A0J8S5Y5</accession>
<dbReference type="STRING" id="396776.A0A0J8S5Y5"/>
<evidence type="ECO:0000313" key="2">
    <source>
        <dbReference type="Proteomes" id="UP000054563"/>
    </source>
</evidence>
<dbReference type="EMBL" id="DS017099">
    <property type="protein sequence ID" value="KMU92587.1"/>
    <property type="molecule type" value="Genomic_DNA"/>
</dbReference>
<sequence>MFVVASMAFVGQPKNFVETKKSRLPSALPRRLYIELSAIMRALERADPAMRYPKRTRRNASSLLYLSWQLMTLMG</sequence>
<dbReference type="Proteomes" id="UP000054563">
    <property type="component" value="Unassembled WGS sequence"/>
</dbReference>
<evidence type="ECO:0000313" key="1">
    <source>
        <dbReference type="EMBL" id="KMU92587.1"/>
    </source>
</evidence>
<gene>
    <name evidence="1" type="ORF">CIHG_10377</name>
</gene>
<name>A0A0J8S5Y5_COCIT</name>
<dbReference type="AlphaFoldDB" id="A0A0J8S5Y5"/>
<dbReference type="VEuPathDB" id="FungiDB:CIHG_10377"/>
<proteinExistence type="predicted"/>
<protein>
    <submittedName>
        <fullName evidence="1">Uncharacterized protein</fullName>
    </submittedName>
</protein>